<evidence type="ECO:0000256" key="1">
    <source>
        <dbReference type="SAM" id="MobiDB-lite"/>
    </source>
</evidence>
<dbReference type="RefSeq" id="WP_204699377.1">
    <property type="nucleotide sequence ID" value="NZ_JAFBEC010000014.1"/>
</dbReference>
<sequence>MGKSRHHWNGCSCREDRNREDRNREDHNHGYGNDDNVFESGYQKPAAPWYPKERESRPDGGRKPEKEKSRSRLRGTIYISCDR</sequence>
<keyword evidence="3" id="KW-1185">Reference proteome</keyword>
<feature type="compositionally biased region" description="Basic and acidic residues" evidence="1">
    <location>
        <begin position="13"/>
        <end position="29"/>
    </location>
</feature>
<comment type="caution">
    <text evidence="2">The sequence shown here is derived from an EMBL/GenBank/DDBJ whole genome shotgun (WGS) entry which is preliminary data.</text>
</comment>
<reference evidence="2 3" key="1">
    <citation type="submission" date="2021-01" db="EMBL/GenBank/DDBJ databases">
        <title>Genomic Encyclopedia of Type Strains, Phase IV (KMG-IV): sequencing the most valuable type-strain genomes for metagenomic binning, comparative biology and taxonomic classification.</title>
        <authorList>
            <person name="Goeker M."/>
        </authorList>
    </citation>
    <scope>NUCLEOTIDE SEQUENCE [LARGE SCALE GENOMIC DNA]</scope>
    <source>
        <strain evidence="2 3">DSM 25540</strain>
    </source>
</reference>
<evidence type="ECO:0000313" key="2">
    <source>
        <dbReference type="EMBL" id="MBM7634559.1"/>
    </source>
</evidence>
<evidence type="ECO:0000313" key="3">
    <source>
        <dbReference type="Proteomes" id="UP000741863"/>
    </source>
</evidence>
<gene>
    <name evidence="2" type="ORF">JOD17_003681</name>
</gene>
<dbReference type="Proteomes" id="UP000741863">
    <property type="component" value="Unassembled WGS sequence"/>
</dbReference>
<organism evidence="2 3">
    <name type="scientific">Geomicrobium sediminis</name>
    <dbReference type="NCBI Taxonomy" id="1347788"/>
    <lineage>
        <taxon>Bacteria</taxon>
        <taxon>Bacillati</taxon>
        <taxon>Bacillota</taxon>
        <taxon>Bacilli</taxon>
        <taxon>Bacillales</taxon>
        <taxon>Geomicrobium</taxon>
    </lineage>
</organism>
<feature type="compositionally biased region" description="Basic and acidic residues" evidence="1">
    <location>
        <begin position="51"/>
        <end position="70"/>
    </location>
</feature>
<proteinExistence type="predicted"/>
<feature type="region of interest" description="Disordered" evidence="1">
    <location>
        <begin position="1"/>
        <end position="83"/>
    </location>
</feature>
<accession>A0ABS2PGV4</accession>
<dbReference type="EMBL" id="JAFBEC010000014">
    <property type="protein sequence ID" value="MBM7634559.1"/>
    <property type="molecule type" value="Genomic_DNA"/>
</dbReference>
<protein>
    <submittedName>
        <fullName evidence="2">Uncharacterized protein</fullName>
    </submittedName>
</protein>
<name>A0ABS2PGV4_9BACL</name>